<dbReference type="Proteomes" id="UP001152607">
    <property type="component" value="Unassembled WGS sequence"/>
</dbReference>
<name>A0A9W4UP89_9PLEO</name>
<sequence>MHVQSPTCRCTSTSLHTYLAPYARTFFLRRNNASVIAYPFSTHYRDSHSTSEYSRCISGITAMRCATNSSVGGLKGRVGGEITRDRRVSFSFGLPRRGRTGR</sequence>
<evidence type="ECO:0000313" key="1">
    <source>
        <dbReference type="EMBL" id="CAI6339339.1"/>
    </source>
</evidence>
<protein>
    <submittedName>
        <fullName evidence="1">Uncharacterized protein</fullName>
    </submittedName>
</protein>
<keyword evidence="2" id="KW-1185">Reference proteome</keyword>
<evidence type="ECO:0000313" key="2">
    <source>
        <dbReference type="Proteomes" id="UP001152607"/>
    </source>
</evidence>
<reference evidence="1" key="1">
    <citation type="submission" date="2023-01" db="EMBL/GenBank/DDBJ databases">
        <authorList>
            <person name="Van Ghelder C."/>
            <person name="Rancurel C."/>
        </authorList>
    </citation>
    <scope>NUCLEOTIDE SEQUENCE</scope>
    <source>
        <strain evidence="1">CNCM I-4278</strain>
    </source>
</reference>
<proteinExistence type="predicted"/>
<comment type="caution">
    <text evidence="1">The sequence shown here is derived from an EMBL/GenBank/DDBJ whole genome shotgun (WGS) entry which is preliminary data.</text>
</comment>
<organism evidence="1 2">
    <name type="scientific">Periconia digitata</name>
    <dbReference type="NCBI Taxonomy" id="1303443"/>
    <lineage>
        <taxon>Eukaryota</taxon>
        <taxon>Fungi</taxon>
        <taxon>Dikarya</taxon>
        <taxon>Ascomycota</taxon>
        <taxon>Pezizomycotina</taxon>
        <taxon>Dothideomycetes</taxon>
        <taxon>Pleosporomycetidae</taxon>
        <taxon>Pleosporales</taxon>
        <taxon>Massarineae</taxon>
        <taxon>Periconiaceae</taxon>
        <taxon>Periconia</taxon>
    </lineage>
</organism>
<dbReference type="EMBL" id="CAOQHR010000009">
    <property type="protein sequence ID" value="CAI6339339.1"/>
    <property type="molecule type" value="Genomic_DNA"/>
</dbReference>
<accession>A0A9W4UP89</accession>
<gene>
    <name evidence="1" type="ORF">PDIGIT_LOCUS12495</name>
</gene>
<dbReference type="AlphaFoldDB" id="A0A9W4UP89"/>